<dbReference type="Proteomes" id="UP000217648">
    <property type="component" value="Unassembled WGS sequence"/>
</dbReference>
<dbReference type="InterPro" id="IPR005119">
    <property type="entry name" value="LysR_subst-bd"/>
</dbReference>
<name>A0A1C3Q892_9ENTR</name>
<evidence type="ECO:0000256" key="4">
    <source>
        <dbReference type="ARBA" id="ARBA00023163"/>
    </source>
</evidence>
<evidence type="ECO:0000256" key="2">
    <source>
        <dbReference type="ARBA" id="ARBA00023015"/>
    </source>
</evidence>
<dbReference type="SUPFAM" id="SSF53850">
    <property type="entry name" value="Periplasmic binding protein-like II"/>
    <property type="match status" value="1"/>
</dbReference>
<accession>A0A2A5MPP6</accession>
<dbReference type="GO" id="GO:0003700">
    <property type="term" value="F:DNA-binding transcription factor activity"/>
    <property type="evidence" value="ECO:0007669"/>
    <property type="project" value="InterPro"/>
</dbReference>
<dbReference type="Gene3D" id="3.40.190.290">
    <property type="match status" value="1"/>
</dbReference>
<dbReference type="EMBL" id="NXHG01000002">
    <property type="protein sequence ID" value="PCM62848.1"/>
    <property type="molecule type" value="Genomic_DNA"/>
</dbReference>
<reference evidence="7 8" key="1">
    <citation type="submission" date="2017-09" db="EMBL/GenBank/DDBJ databases">
        <title>Mdr eskape-Ghana.</title>
        <authorList>
            <person name="Agyepong N."/>
            <person name="Janice J."/>
            <person name="Samuelsen O."/>
            <person name="Owusu-Ofori A."/>
            <person name="Sundsfjord A."/>
            <person name="Essack S."/>
            <person name="Pedersen T."/>
        </authorList>
    </citation>
    <scope>NUCLEOTIDE SEQUENCE [LARGE SCALE GENOMIC DNA]</scope>
    <source>
        <strain evidence="7 8">46</strain>
    </source>
</reference>
<organism evidence="7 8">
    <name type="scientific">Klebsiella quasipneumoniae</name>
    <dbReference type="NCBI Taxonomy" id="1463165"/>
    <lineage>
        <taxon>Bacteria</taxon>
        <taxon>Pseudomonadati</taxon>
        <taxon>Pseudomonadota</taxon>
        <taxon>Gammaproteobacteria</taxon>
        <taxon>Enterobacterales</taxon>
        <taxon>Enterobacteriaceae</taxon>
        <taxon>Klebsiella/Raoultella group</taxon>
        <taxon>Klebsiella</taxon>
        <taxon>Klebsiella pneumoniae complex</taxon>
    </lineage>
</organism>
<evidence type="ECO:0000259" key="5">
    <source>
        <dbReference type="PROSITE" id="PS50931"/>
    </source>
</evidence>
<dbReference type="InterPro" id="IPR036388">
    <property type="entry name" value="WH-like_DNA-bd_sf"/>
</dbReference>
<dbReference type="Pfam" id="PF00126">
    <property type="entry name" value="HTH_1"/>
    <property type="match status" value="1"/>
</dbReference>
<dbReference type="AlphaFoldDB" id="A0A1C3Q892"/>
<dbReference type="Pfam" id="PF03466">
    <property type="entry name" value="LysR_substrate"/>
    <property type="match status" value="1"/>
</dbReference>
<evidence type="ECO:0000313" key="6">
    <source>
        <dbReference type="EMBL" id="MBC5046471.1"/>
    </source>
</evidence>
<comment type="caution">
    <text evidence="7">The sequence shown here is derived from an EMBL/GenBank/DDBJ whole genome shotgun (WGS) entry which is preliminary data.</text>
</comment>
<protein>
    <submittedName>
        <fullName evidence="7">LysR family transcriptional regulator</fullName>
    </submittedName>
</protein>
<dbReference type="PANTHER" id="PTHR30346:SF0">
    <property type="entry name" value="HCA OPERON TRANSCRIPTIONAL ACTIVATOR HCAR"/>
    <property type="match status" value="1"/>
</dbReference>
<keyword evidence="2" id="KW-0805">Transcription regulation</keyword>
<dbReference type="InterPro" id="IPR036390">
    <property type="entry name" value="WH_DNA-bd_sf"/>
</dbReference>
<comment type="similarity">
    <text evidence="1">Belongs to the LysR transcriptional regulatory family.</text>
</comment>
<dbReference type="SUPFAM" id="SSF46785">
    <property type="entry name" value="Winged helix' DNA-binding domain"/>
    <property type="match status" value="1"/>
</dbReference>
<dbReference type="Gene3D" id="1.10.10.10">
    <property type="entry name" value="Winged helix-like DNA-binding domain superfamily/Winged helix DNA-binding domain"/>
    <property type="match status" value="1"/>
</dbReference>
<gene>
    <name evidence="7" type="ORF">CP911_06580</name>
    <name evidence="6" type="ORF">H8L09_14000</name>
</gene>
<dbReference type="Proteomes" id="UP000646540">
    <property type="component" value="Unassembled WGS sequence"/>
</dbReference>
<keyword evidence="4" id="KW-0804">Transcription</keyword>
<evidence type="ECO:0000313" key="7">
    <source>
        <dbReference type="EMBL" id="PCM62848.1"/>
    </source>
</evidence>
<proteinExistence type="inferred from homology"/>
<reference evidence="6" key="2">
    <citation type="submission" date="2020-08" db="EMBL/GenBank/DDBJ databases">
        <title>Genomic evolution and epidemiology of Klebsiella pneumoniae from a major hospital in Beijing, China, over a fifteen-year period: dissemination of known and novel high-risk clones.</title>
        <authorList>
            <person name="Palmieri M."/>
        </authorList>
    </citation>
    <scope>NUCLEOTIDE SEQUENCE</scope>
    <source>
        <strain evidence="6">K7050</strain>
    </source>
</reference>
<dbReference type="GO" id="GO:0032993">
    <property type="term" value="C:protein-DNA complex"/>
    <property type="evidence" value="ECO:0007669"/>
    <property type="project" value="TreeGrafter"/>
</dbReference>
<feature type="domain" description="HTH lysR-type" evidence="5">
    <location>
        <begin position="6"/>
        <end position="63"/>
    </location>
</feature>
<dbReference type="GO" id="GO:0003677">
    <property type="term" value="F:DNA binding"/>
    <property type="evidence" value="ECO:0007669"/>
    <property type="project" value="UniProtKB-KW"/>
</dbReference>
<evidence type="ECO:0000256" key="3">
    <source>
        <dbReference type="ARBA" id="ARBA00023125"/>
    </source>
</evidence>
<sequence length="313" mass="35331">MPEQDITLRKLEIFLGYMETMNISKAAENMKISPVSVHRAIHSLEDNLRCALFTHNGRNLQPCPAAWVMQKHAKEVMDAMERCVYMTREASGYHSPALRLGLLYSLVLKTAPQIVQGLKNRRPELSIEFIMNSNKVLLEALNAGSIDAALISTPDEYNSHLFETWTIFSDSIYLAVPVQDADTLSVPVDLSLLQSKKFIALSEGFATWRGFQQAFRIAGFEPDIALRVHDIFSLMSMVNAGVGYTLIPGRMRGLFRSGIRLLPLQEAFRMEQEISLVFPRSQENHPGLLSLLAECRMYARQLMLENNDVEKAP</sequence>
<evidence type="ECO:0000256" key="1">
    <source>
        <dbReference type="ARBA" id="ARBA00009437"/>
    </source>
</evidence>
<dbReference type="RefSeq" id="WP_017899911.1">
    <property type="nucleotide sequence ID" value="NZ_AP022183.1"/>
</dbReference>
<dbReference type="PROSITE" id="PS50931">
    <property type="entry name" value="HTH_LYSR"/>
    <property type="match status" value="1"/>
</dbReference>
<evidence type="ECO:0000313" key="8">
    <source>
        <dbReference type="Proteomes" id="UP000217648"/>
    </source>
</evidence>
<accession>A0A1C3Q892</accession>
<dbReference type="PANTHER" id="PTHR30346">
    <property type="entry name" value="TRANSCRIPTIONAL DUAL REGULATOR HCAR-RELATED"/>
    <property type="match status" value="1"/>
</dbReference>
<dbReference type="InterPro" id="IPR000847">
    <property type="entry name" value="LysR_HTH_N"/>
</dbReference>
<keyword evidence="3" id="KW-0238">DNA-binding</keyword>
<dbReference type="EMBL" id="JACNQW010000008">
    <property type="protein sequence ID" value="MBC5046471.1"/>
    <property type="molecule type" value="Genomic_DNA"/>
</dbReference>